<sequence length="416" mass="47070">MPKIKKVLIIVENMSVPFDDRVWKEATTLRSSGYQVSVLCPRGYGSTATYELLEGVHIYRHPMPAEGNSALGFIWEFGWALIWEFIFAWWIFARRGFQVIQGCNPPDNIFLVALPFKLVGVKYIFDHHDVVPELYQSKFGQKGVLYRIQVMLEALTYRFSNVVMATNESYRQLAITRGHRDPQNVFVVRNGPDLVKFKAVQPNPNLKYGKPYLVGYVGNMSTQEGLELLIEAAQHIKESGRQDVHFTCVGGGPGLATLRKMVEDLHLEDVMNFTGRVPVELLLEILSTADVCVNPDKPCAMNDMSTMIKIMEYMALAKPIVQFDLKEGRYSAENASLYCENDKLSVGLAEKILWLLDNPEERKAMGERGRERVVKDLAWEHSVPNLLAAYERAFSDSSGGEVTAMPKESESEERCS</sequence>
<feature type="compositionally biased region" description="Basic and acidic residues" evidence="1">
    <location>
        <begin position="407"/>
        <end position="416"/>
    </location>
</feature>
<dbReference type="PANTHER" id="PTHR12526:SF624">
    <property type="entry name" value="BLR6297 PROTEIN"/>
    <property type="match status" value="1"/>
</dbReference>
<dbReference type="Gene3D" id="3.40.50.2000">
    <property type="entry name" value="Glycogen Phosphorylase B"/>
    <property type="match status" value="2"/>
</dbReference>
<dbReference type="AlphaFoldDB" id="A0AAU7DE45"/>
<dbReference type="PANTHER" id="PTHR12526">
    <property type="entry name" value="GLYCOSYLTRANSFERASE"/>
    <property type="match status" value="1"/>
</dbReference>
<evidence type="ECO:0000313" key="5">
    <source>
        <dbReference type="EMBL" id="XBH15606.1"/>
    </source>
</evidence>
<organism evidence="5">
    <name type="scientific">Telmatobacter sp. DSM 110680</name>
    <dbReference type="NCBI Taxonomy" id="3036704"/>
    <lineage>
        <taxon>Bacteria</taxon>
        <taxon>Pseudomonadati</taxon>
        <taxon>Acidobacteriota</taxon>
        <taxon>Terriglobia</taxon>
        <taxon>Terriglobales</taxon>
        <taxon>Acidobacteriaceae</taxon>
        <taxon>Telmatobacter</taxon>
    </lineage>
</organism>
<dbReference type="InterPro" id="IPR028098">
    <property type="entry name" value="Glyco_trans_4-like_N"/>
</dbReference>
<evidence type="ECO:0000256" key="2">
    <source>
        <dbReference type="SAM" id="Phobius"/>
    </source>
</evidence>
<accession>A0AAU7DE45</accession>
<protein>
    <submittedName>
        <fullName evidence="5">Glycosyltransferase family 4 protein</fullName>
    </submittedName>
</protein>
<dbReference type="CDD" id="cd03794">
    <property type="entry name" value="GT4_WbuB-like"/>
    <property type="match status" value="1"/>
</dbReference>
<dbReference type="GO" id="GO:0016757">
    <property type="term" value="F:glycosyltransferase activity"/>
    <property type="evidence" value="ECO:0007669"/>
    <property type="project" value="InterPro"/>
</dbReference>
<evidence type="ECO:0000259" key="4">
    <source>
        <dbReference type="Pfam" id="PF13579"/>
    </source>
</evidence>
<dbReference type="InterPro" id="IPR001296">
    <property type="entry name" value="Glyco_trans_1"/>
</dbReference>
<keyword evidence="2" id="KW-1133">Transmembrane helix</keyword>
<feature type="domain" description="Glycosyl transferase family 1" evidence="3">
    <location>
        <begin position="201"/>
        <end position="372"/>
    </location>
</feature>
<evidence type="ECO:0000256" key="1">
    <source>
        <dbReference type="SAM" id="MobiDB-lite"/>
    </source>
</evidence>
<keyword evidence="2" id="KW-0812">Transmembrane</keyword>
<dbReference type="SUPFAM" id="SSF53756">
    <property type="entry name" value="UDP-Glycosyltransferase/glycogen phosphorylase"/>
    <property type="match status" value="1"/>
</dbReference>
<feature type="region of interest" description="Disordered" evidence="1">
    <location>
        <begin position="396"/>
        <end position="416"/>
    </location>
</feature>
<dbReference type="Pfam" id="PF13579">
    <property type="entry name" value="Glyco_trans_4_4"/>
    <property type="match status" value="1"/>
</dbReference>
<name>A0AAU7DE45_9BACT</name>
<reference evidence="5" key="1">
    <citation type="submission" date="2023-03" db="EMBL/GenBank/DDBJ databases">
        <title>Edaphobacter sp.</title>
        <authorList>
            <person name="Huber K.J."/>
            <person name="Papendorf J."/>
            <person name="Pilke C."/>
            <person name="Bunk B."/>
            <person name="Sproeer C."/>
            <person name="Pester M."/>
        </authorList>
    </citation>
    <scope>NUCLEOTIDE SEQUENCE</scope>
    <source>
        <strain evidence="5">DSM 110680</strain>
    </source>
</reference>
<keyword evidence="2" id="KW-0472">Membrane</keyword>
<gene>
    <name evidence="5" type="ORF">P8935_13610</name>
</gene>
<proteinExistence type="predicted"/>
<feature type="domain" description="Glycosyltransferase subfamily 4-like N-terminal" evidence="4">
    <location>
        <begin position="25"/>
        <end position="191"/>
    </location>
</feature>
<feature type="transmembrane region" description="Helical" evidence="2">
    <location>
        <begin position="70"/>
        <end position="92"/>
    </location>
</feature>
<dbReference type="EMBL" id="CP121196">
    <property type="protein sequence ID" value="XBH15606.1"/>
    <property type="molecule type" value="Genomic_DNA"/>
</dbReference>
<dbReference type="RefSeq" id="WP_348260839.1">
    <property type="nucleotide sequence ID" value="NZ_CP121196.1"/>
</dbReference>
<dbReference type="Pfam" id="PF00534">
    <property type="entry name" value="Glycos_transf_1"/>
    <property type="match status" value="1"/>
</dbReference>
<evidence type="ECO:0000259" key="3">
    <source>
        <dbReference type="Pfam" id="PF00534"/>
    </source>
</evidence>